<feature type="chain" id="PRO_5026748262" evidence="1">
    <location>
        <begin position="23"/>
        <end position="269"/>
    </location>
</feature>
<evidence type="ECO:0000313" key="3">
    <source>
        <dbReference type="Proteomes" id="UP000473699"/>
    </source>
</evidence>
<reference evidence="2 3" key="1">
    <citation type="submission" date="2019-08" db="EMBL/GenBank/DDBJ databases">
        <title>In-depth cultivation of the pig gut microbiome towards novel bacterial diversity and tailored functional studies.</title>
        <authorList>
            <person name="Wylensek D."/>
            <person name="Hitch T.C.A."/>
            <person name="Clavel T."/>
        </authorList>
    </citation>
    <scope>NUCLEOTIDE SEQUENCE [LARGE SCALE GENOMIC DNA]</scope>
    <source>
        <strain evidence="2 3">SM-530-WT-4B</strain>
    </source>
</reference>
<dbReference type="AlphaFoldDB" id="A0A6L5YC95"/>
<name>A0A6L5YC95_9BACT</name>
<gene>
    <name evidence="2" type="ORF">FYJ74_06475</name>
</gene>
<proteinExistence type="predicted"/>
<dbReference type="Proteomes" id="UP000473699">
    <property type="component" value="Unassembled WGS sequence"/>
</dbReference>
<protein>
    <submittedName>
        <fullName evidence="2">VWA domain-containing protein</fullName>
    </submittedName>
</protein>
<comment type="caution">
    <text evidence="2">The sequence shown here is derived from an EMBL/GenBank/DDBJ whole genome shotgun (WGS) entry which is preliminary data.</text>
</comment>
<dbReference type="SUPFAM" id="SSF53300">
    <property type="entry name" value="vWA-like"/>
    <property type="match status" value="1"/>
</dbReference>
<accession>A0A6L5YC95</accession>
<dbReference type="EMBL" id="VUNH01000006">
    <property type="protein sequence ID" value="MST55678.1"/>
    <property type="molecule type" value="Genomic_DNA"/>
</dbReference>
<dbReference type="RefSeq" id="WP_154528774.1">
    <property type="nucleotide sequence ID" value="NZ_VUNH01000006.1"/>
</dbReference>
<keyword evidence="1" id="KW-0732">Signal</keyword>
<sequence length="269" mass="29249">MKKLCALCLSLCSVLTAAAALAAVPPMPQQVQQRSDGVLPRDGKLPELSHDHTDKCPPLDKDKVHLVCILDRSGSMQHLTGDTIGGYNSFIDKQRQEAASAMVTTVLFDHQYEILYSDKPIKDVAALTEKEYFARGSTALLDAVGRTVLQVDGDFKKNGTCPKSELVIFMIMTDGLENSSREFSRAAVRKLVSDAQEKYGWQFIFMGANIDSVAEAGSLGIRKEAAMDYAADSKGVGAVYESAGEAVKMLREKGQLDGSWKKAPAPEKK</sequence>
<keyword evidence="3" id="KW-1185">Reference proteome</keyword>
<evidence type="ECO:0000313" key="2">
    <source>
        <dbReference type="EMBL" id="MST55678.1"/>
    </source>
</evidence>
<feature type="signal peptide" evidence="1">
    <location>
        <begin position="1"/>
        <end position="22"/>
    </location>
</feature>
<dbReference type="Gene3D" id="3.40.50.410">
    <property type="entry name" value="von Willebrand factor, type A domain"/>
    <property type="match status" value="1"/>
</dbReference>
<organism evidence="2 3">
    <name type="scientific">Pyramidobacter porci</name>
    <dbReference type="NCBI Taxonomy" id="2605789"/>
    <lineage>
        <taxon>Bacteria</taxon>
        <taxon>Thermotogati</taxon>
        <taxon>Synergistota</taxon>
        <taxon>Synergistia</taxon>
        <taxon>Synergistales</taxon>
        <taxon>Dethiosulfovibrionaceae</taxon>
        <taxon>Pyramidobacter</taxon>
    </lineage>
</organism>
<dbReference type="InterPro" id="IPR036465">
    <property type="entry name" value="vWFA_dom_sf"/>
</dbReference>
<evidence type="ECO:0000256" key="1">
    <source>
        <dbReference type="SAM" id="SignalP"/>
    </source>
</evidence>